<dbReference type="EMBL" id="CP110433">
    <property type="protein sequence ID" value="WAQ90983.1"/>
    <property type="molecule type" value="Genomic_DNA"/>
</dbReference>
<evidence type="ECO:0000256" key="1">
    <source>
        <dbReference type="SAM" id="MobiDB-lite"/>
    </source>
</evidence>
<protein>
    <recommendedName>
        <fullName evidence="4">Amino acid transporter transmembrane domain-containing protein</fullName>
    </recommendedName>
</protein>
<feature type="compositionally biased region" description="Polar residues" evidence="1">
    <location>
        <begin position="1"/>
        <end position="14"/>
    </location>
</feature>
<accession>A0ABY7D084</accession>
<evidence type="ECO:0000313" key="2">
    <source>
        <dbReference type="EMBL" id="WAQ90983.1"/>
    </source>
</evidence>
<feature type="region of interest" description="Disordered" evidence="1">
    <location>
        <begin position="1"/>
        <end position="33"/>
    </location>
</feature>
<gene>
    <name evidence="2" type="ORF">PtA15_13A383</name>
</gene>
<proteinExistence type="predicted"/>
<evidence type="ECO:0008006" key="4">
    <source>
        <dbReference type="Google" id="ProtNLM"/>
    </source>
</evidence>
<reference evidence="2" key="1">
    <citation type="submission" date="2022-10" db="EMBL/GenBank/DDBJ databases">
        <title>Puccinia triticina Genome sequencing and assembly.</title>
        <authorList>
            <person name="Li C."/>
        </authorList>
    </citation>
    <scope>NUCLEOTIDE SEQUENCE</scope>
    <source>
        <strain evidence="2">Pt15</strain>
    </source>
</reference>
<dbReference type="GeneID" id="77803470"/>
<keyword evidence="3" id="KW-1185">Reference proteome</keyword>
<evidence type="ECO:0000313" key="3">
    <source>
        <dbReference type="Proteomes" id="UP001164743"/>
    </source>
</evidence>
<organism evidence="2 3">
    <name type="scientific">Puccinia triticina</name>
    <dbReference type="NCBI Taxonomy" id="208348"/>
    <lineage>
        <taxon>Eukaryota</taxon>
        <taxon>Fungi</taxon>
        <taxon>Dikarya</taxon>
        <taxon>Basidiomycota</taxon>
        <taxon>Pucciniomycotina</taxon>
        <taxon>Pucciniomycetes</taxon>
        <taxon>Pucciniales</taxon>
        <taxon>Pucciniaceae</taxon>
        <taxon>Puccinia</taxon>
    </lineage>
</organism>
<sequence>MSENDGSNDMQYSNDTDEPLLDQDPAKTGASSLEDANDCNHLLDAGTGMLAVVVDIPNRILCAGIIGLPCVLRNAGFVGGA</sequence>
<name>A0ABY7D084_9BASI</name>
<dbReference type="RefSeq" id="XP_053026538.1">
    <property type="nucleotide sequence ID" value="XM_053162575.1"/>
</dbReference>
<dbReference type="Proteomes" id="UP001164743">
    <property type="component" value="Chromosome 13A"/>
</dbReference>